<gene>
    <name evidence="1" type="ORF">PYX00_005140</name>
</gene>
<sequence>MYTSIVHSAWFTWLTLLRNDQAIVIIQKNFECIYIIMDRIFCFDAVKQNMSEITRNPRKHQNNKLTAKFGFGQIPLKGVTTAASLLLFLSPNLAVLSPGRSVPAVAGSVRHPAESPDPFPAVAGSAVAGDYPERRNRLRSESGARCCTFKSDALLPTALLGESLA</sequence>
<dbReference type="AlphaFoldDB" id="A0AAW2HQ91"/>
<reference evidence="1" key="1">
    <citation type="journal article" date="2024" name="Gigascience">
        <title>Chromosome-level genome of the poultry shaft louse Menopon gallinae provides insight into the host-switching and adaptive evolution of parasitic lice.</title>
        <authorList>
            <person name="Xu Y."/>
            <person name="Ma L."/>
            <person name="Liu S."/>
            <person name="Liang Y."/>
            <person name="Liu Q."/>
            <person name="He Z."/>
            <person name="Tian L."/>
            <person name="Duan Y."/>
            <person name="Cai W."/>
            <person name="Li H."/>
            <person name="Song F."/>
        </authorList>
    </citation>
    <scope>NUCLEOTIDE SEQUENCE</scope>
    <source>
        <strain evidence="1">Cailab_2023a</strain>
    </source>
</reference>
<evidence type="ECO:0000313" key="1">
    <source>
        <dbReference type="EMBL" id="KAL0271996.1"/>
    </source>
</evidence>
<protein>
    <submittedName>
        <fullName evidence="1">Uncharacterized protein</fullName>
    </submittedName>
</protein>
<organism evidence="1">
    <name type="scientific">Menopon gallinae</name>
    <name type="common">poultry shaft louse</name>
    <dbReference type="NCBI Taxonomy" id="328185"/>
    <lineage>
        <taxon>Eukaryota</taxon>
        <taxon>Metazoa</taxon>
        <taxon>Ecdysozoa</taxon>
        <taxon>Arthropoda</taxon>
        <taxon>Hexapoda</taxon>
        <taxon>Insecta</taxon>
        <taxon>Pterygota</taxon>
        <taxon>Neoptera</taxon>
        <taxon>Paraneoptera</taxon>
        <taxon>Psocodea</taxon>
        <taxon>Troctomorpha</taxon>
        <taxon>Phthiraptera</taxon>
        <taxon>Amblycera</taxon>
        <taxon>Menoponidae</taxon>
        <taxon>Menopon</taxon>
    </lineage>
</organism>
<proteinExistence type="predicted"/>
<name>A0AAW2HQ91_9NEOP</name>
<dbReference type="EMBL" id="JARGDH010000003">
    <property type="protein sequence ID" value="KAL0271996.1"/>
    <property type="molecule type" value="Genomic_DNA"/>
</dbReference>
<comment type="caution">
    <text evidence="1">The sequence shown here is derived from an EMBL/GenBank/DDBJ whole genome shotgun (WGS) entry which is preliminary data.</text>
</comment>
<accession>A0AAW2HQ91</accession>